<evidence type="ECO:0000313" key="8">
    <source>
        <dbReference type="Proteomes" id="UP000655588"/>
    </source>
</evidence>
<reference evidence="7" key="1">
    <citation type="submission" date="2019-11" db="EMBL/GenBank/DDBJ databases">
        <title>The nuclear and mitochondrial genomes of Frieseomelitta varia - a highly eusocial stingless bee (Meliponini) with a permanently sterile worker caste.</title>
        <authorList>
            <person name="Freitas F.C.P."/>
            <person name="Lourenco A.P."/>
            <person name="Nunes F.M.F."/>
            <person name="Paschoal A.R."/>
            <person name="Abreu F.C.P."/>
            <person name="Barbin F.O."/>
            <person name="Bataglia L."/>
            <person name="Cardoso-Junior C.A.M."/>
            <person name="Cervoni M.S."/>
            <person name="Silva S.R."/>
            <person name="Dalarmi F."/>
            <person name="Del Lama M.A."/>
            <person name="Depintor T.S."/>
            <person name="Ferreira K.M."/>
            <person name="Goria P.S."/>
            <person name="Jaskot M.C."/>
            <person name="Lago D.C."/>
            <person name="Luna-Lucena D."/>
            <person name="Moda L.M."/>
            <person name="Nascimento L."/>
            <person name="Pedrino M."/>
            <person name="Rabico F.O."/>
            <person name="Sanches F.C."/>
            <person name="Santos D.E."/>
            <person name="Santos C.G."/>
            <person name="Vieira J."/>
            <person name="Lopes T.F."/>
            <person name="Barchuk A.R."/>
            <person name="Hartfelder K."/>
            <person name="Simoes Z.L.P."/>
            <person name="Bitondi M.M.G."/>
            <person name="Pinheiro D.G."/>
        </authorList>
    </citation>
    <scope>NUCLEOTIDE SEQUENCE</scope>
    <source>
        <strain evidence="7">USP_RPSP 00005682</strain>
        <tissue evidence="7">Whole individual</tissue>
    </source>
</reference>
<comment type="function">
    <text evidence="6">Probably involved in the biogenesis of the COX complex.</text>
</comment>
<evidence type="ECO:0000256" key="4">
    <source>
        <dbReference type="ARBA" id="ARBA00022989"/>
    </source>
</evidence>
<dbReference type="GO" id="GO:0005743">
    <property type="term" value="C:mitochondrial inner membrane"/>
    <property type="evidence" value="ECO:0007669"/>
    <property type="project" value="UniProtKB-SubCell"/>
</dbReference>
<dbReference type="EMBL" id="WNWW01000429">
    <property type="protein sequence ID" value="KAF3424986.1"/>
    <property type="molecule type" value="Genomic_DNA"/>
</dbReference>
<evidence type="ECO:0000256" key="1">
    <source>
        <dbReference type="ARBA" id="ARBA00004370"/>
    </source>
</evidence>
<dbReference type="PROSITE" id="PS50895">
    <property type="entry name" value="SURF1"/>
    <property type="match status" value="1"/>
</dbReference>
<dbReference type="CDD" id="cd06662">
    <property type="entry name" value="SURF1"/>
    <property type="match status" value="1"/>
</dbReference>
<keyword evidence="8" id="KW-1185">Reference proteome</keyword>
<feature type="transmembrane region" description="Helical" evidence="6">
    <location>
        <begin position="281"/>
        <end position="299"/>
    </location>
</feature>
<feature type="transmembrane region" description="Helical" evidence="6">
    <location>
        <begin position="70"/>
        <end position="90"/>
    </location>
</feature>
<keyword evidence="3 6" id="KW-0812">Transmembrane</keyword>
<dbReference type="PANTHER" id="PTHR23427">
    <property type="entry name" value="SURFEIT LOCUS PROTEIN"/>
    <property type="match status" value="1"/>
</dbReference>
<dbReference type="InterPro" id="IPR045214">
    <property type="entry name" value="Surf1/Surf4"/>
</dbReference>
<keyword evidence="5 6" id="KW-0472">Membrane</keyword>
<dbReference type="GO" id="GO:0033617">
    <property type="term" value="P:mitochondrial respiratory chain complex IV assembly"/>
    <property type="evidence" value="ECO:0007669"/>
    <property type="project" value="TreeGrafter"/>
</dbReference>
<comment type="subcellular location">
    <subcellularLocation>
        <location evidence="1">Membrane</location>
    </subcellularLocation>
    <subcellularLocation>
        <location evidence="6">Mitochondrion inner membrane</location>
        <topology evidence="6">Multi-pass membrane protein</topology>
    </subcellularLocation>
</comment>
<organism evidence="7 8">
    <name type="scientific">Frieseomelitta varia</name>
    <dbReference type="NCBI Taxonomy" id="561572"/>
    <lineage>
        <taxon>Eukaryota</taxon>
        <taxon>Metazoa</taxon>
        <taxon>Ecdysozoa</taxon>
        <taxon>Arthropoda</taxon>
        <taxon>Hexapoda</taxon>
        <taxon>Insecta</taxon>
        <taxon>Pterygota</taxon>
        <taxon>Neoptera</taxon>
        <taxon>Endopterygota</taxon>
        <taxon>Hymenoptera</taxon>
        <taxon>Apocrita</taxon>
        <taxon>Aculeata</taxon>
        <taxon>Apoidea</taxon>
        <taxon>Anthophila</taxon>
        <taxon>Apidae</taxon>
        <taxon>Frieseomelitta</taxon>
    </lineage>
</organism>
<proteinExistence type="inferred from homology"/>
<dbReference type="Proteomes" id="UP000655588">
    <property type="component" value="Unassembled WGS sequence"/>
</dbReference>
<sequence>MSDLYSSLSQCLYFIIYGNSHNVIVVRSINTETLSRWWYKITNQKPKRNIYKADIYGPESYEVYETDEKIGFSAYCLLIIPITAFALGTWQVQRLKWKTDLVEKLKTRTNFEPVELPENLEDLDTKEYYPIKVRGKFLYDKEFVAAYRTLIKDGKPSDTYFGSQSQRGYHIITPFKLADRDLTILVNRGWIPKTMRNSPEIQKANIQDEQEIVGILRLKERRPRFIPKNRPQQNLWYYRDVDEMAEKGNSSPIYIEMVFNKNLNQYPIGGQTMIELRNEHLSYLLTWYCLSAATAFMWYRKFMKGIPLTQ</sequence>
<keyword evidence="4 6" id="KW-1133">Transmembrane helix</keyword>
<keyword evidence="6" id="KW-0496">Mitochondrion</keyword>
<evidence type="ECO:0000256" key="2">
    <source>
        <dbReference type="ARBA" id="ARBA00007165"/>
    </source>
</evidence>
<name>A0A833S0T6_9HYME</name>
<dbReference type="InterPro" id="IPR002994">
    <property type="entry name" value="Surf1/Shy1"/>
</dbReference>
<evidence type="ECO:0000256" key="5">
    <source>
        <dbReference type="ARBA" id="ARBA00023136"/>
    </source>
</evidence>
<protein>
    <recommendedName>
        <fullName evidence="6">SURF1-like protein</fullName>
    </recommendedName>
</protein>
<dbReference type="AlphaFoldDB" id="A0A833S0T6"/>
<evidence type="ECO:0000256" key="3">
    <source>
        <dbReference type="ARBA" id="ARBA00022692"/>
    </source>
</evidence>
<accession>A0A833S0T6</accession>
<evidence type="ECO:0000313" key="7">
    <source>
        <dbReference type="EMBL" id="KAF3424986.1"/>
    </source>
</evidence>
<dbReference type="Pfam" id="PF02104">
    <property type="entry name" value="SURF1"/>
    <property type="match status" value="1"/>
</dbReference>
<keyword evidence="6" id="KW-0999">Mitochondrion inner membrane</keyword>
<comment type="similarity">
    <text evidence="2 6">Belongs to the SURF1 family.</text>
</comment>
<comment type="caution">
    <text evidence="7">The sequence shown here is derived from an EMBL/GenBank/DDBJ whole genome shotgun (WGS) entry which is preliminary data.</text>
</comment>
<dbReference type="PANTHER" id="PTHR23427:SF2">
    <property type="entry name" value="SURFEIT LOCUS PROTEIN 1"/>
    <property type="match status" value="1"/>
</dbReference>
<gene>
    <name evidence="7" type="ORF">E2986_10219</name>
</gene>
<evidence type="ECO:0000256" key="6">
    <source>
        <dbReference type="RuleBase" id="RU363076"/>
    </source>
</evidence>